<protein>
    <submittedName>
        <fullName evidence="1">Uncharacterized protein</fullName>
    </submittedName>
</protein>
<reference evidence="1" key="2">
    <citation type="submission" date="2016-06" db="EMBL/GenBank/DDBJ databases">
        <title>The genome of a short-lived fish provides insights into sex chromosome evolution and the genetic control of aging.</title>
        <authorList>
            <person name="Reichwald K."/>
            <person name="Felder M."/>
            <person name="Petzold A."/>
            <person name="Koch P."/>
            <person name="Groth M."/>
            <person name="Platzer M."/>
        </authorList>
    </citation>
    <scope>NUCLEOTIDE SEQUENCE</scope>
    <source>
        <tissue evidence="1">Brain</tissue>
    </source>
</reference>
<dbReference type="AlphaFoldDB" id="A0A1A7YAB1"/>
<name>A0A1A7YAB1_9TELE</name>
<sequence>WCECPPWHWEIGVQIPVRSYQRLKKKWDLMPPCLTLSINGLDCGG</sequence>
<gene>
    <name evidence="1" type="primary">Nfu_g_1_024454</name>
</gene>
<feature type="non-terminal residue" evidence="1">
    <location>
        <position position="1"/>
    </location>
</feature>
<organism evidence="1">
    <name type="scientific">Iconisemion striatum</name>
    <dbReference type="NCBI Taxonomy" id="60296"/>
    <lineage>
        <taxon>Eukaryota</taxon>
        <taxon>Metazoa</taxon>
        <taxon>Chordata</taxon>
        <taxon>Craniata</taxon>
        <taxon>Vertebrata</taxon>
        <taxon>Euteleostomi</taxon>
        <taxon>Actinopterygii</taxon>
        <taxon>Neopterygii</taxon>
        <taxon>Teleostei</taxon>
        <taxon>Neoteleostei</taxon>
        <taxon>Acanthomorphata</taxon>
        <taxon>Ovalentaria</taxon>
        <taxon>Atherinomorphae</taxon>
        <taxon>Cyprinodontiformes</taxon>
        <taxon>Nothobranchiidae</taxon>
        <taxon>Iconisemion</taxon>
    </lineage>
</organism>
<reference evidence="1" key="1">
    <citation type="submission" date="2016-05" db="EMBL/GenBank/DDBJ databases">
        <authorList>
            <person name="Lavstsen T."/>
            <person name="Jespersen J.S."/>
        </authorList>
    </citation>
    <scope>NUCLEOTIDE SEQUENCE</scope>
    <source>
        <tissue evidence="1">Brain</tissue>
    </source>
</reference>
<proteinExistence type="predicted"/>
<accession>A0A1A7YAB1</accession>
<feature type="non-terminal residue" evidence="1">
    <location>
        <position position="45"/>
    </location>
</feature>
<evidence type="ECO:0000313" key="1">
    <source>
        <dbReference type="EMBL" id="SBP27191.1"/>
    </source>
</evidence>
<dbReference type="EMBL" id="HADX01004959">
    <property type="protein sequence ID" value="SBP27191.1"/>
    <property type="molecule type" value="Transcribed_RNA"/>
</dbReference>